<evidence type="ECO:0000313" key="7">
    <source>
        <dbReference type="Proteomes" id="UP000095210"/>
    </source>
</evidence>
<dbReference type="PANTHER" id="PTHR48267">
    <property type="entry name" value="CUPREDOXIN SUPERFAMILY PROTEIN"/>
    <property type="match status" value="1"/>
</dbReference>
<evidence type="ECO:0000256" key="1">
    <source>
        <dbReference type="ARBA" id="ARBA00010609"/>
    </source>
</evidence>
<dbReference type="InterPro" id="IPR008972">
    <property type="entry name" value="Cupredoxin"/>
</dbReference>
<dbReference type="GO" id="GO:0047705">
    <property type="term" value="F:bilirubin oxidase activity"/>
    <property type="evidence" value="ECO:0007669"/>
    <property type="project" value="UniProtKB-EC"/>
</dbReference>
<keyword evidence="3 6" id="KW-0560">Oxidoreductase</keyword>
<gene>
    <name evidence="6" type="ORF">TL08_19645</name>
</gene>
<dbReference type="SUPFAM" id="SSF49503">
    <property type="entry name" value="Cupredoxins"/>
    <property type="match status" value="3"/>
</dbReference>
<comment type="similarity">
    <text evidence="1">Belongs to the multicopper oxidase family.</text>
</comment>
<accession>A0AAC9HST7</accession>
<dbReference type="CDD" id="cd04232">
    <property type="entry name" value="CuRO_1_CueO_FtsP"/>
    <property type="match status" value="1"/>
</dbReference>
<dbReference type="EC" id="1.3.3.5" evidence="6"/>
<proteinExistence type="inferred from homology"/>
<dbReference type="PANTHER" id="PTHR48267:SF1">
    <property type="entry name" value="BILIRUBIN OXIDASE"/>
    <property type="match status" value="1"/>
</dbReference>
<evidence type="ECO:0000259" key="4">
    <source>
        <dbReference type="Pfam" id="PF07731"/>
    </source>
</evidence>
<evidence type="ECO:0000313" key="6">
    <source>
        <dbReference type="EMBL" id="AOS64720.1"/>
    </source>
</evidence>
<organism evidence="6 7">
    <name type="scientific">Actinoalloteichus hymeniacidonis</name>
    <dbReference type="NCBI Taxonomy" id="340345"/>
    <lineage>
        <taxon>Bacteria</taxon>
        <taxon>Bacillati</taxon>
        <taxon>Actinomycetota</taxon>
        <taxon>Actinomycetes</taxon>
        <taxon>Pseudonocardiales</taxon>
        <taxon>Pseudonocardiaceae</taxon>
        <taxon>Actinoalloteichus</taxon>
    </lineage>
</organism>
<evidence type="ECO:0000256" key="3">
    <source>
        <dbReference type="ARBA" id="ARBA00023002"/>
    </source>
</evidence>
<protein>
    <submittedName>
        <fullName evidence="6">Multicopper oxidase</fullName>
        <ecNumber evidence="6">1.3.3.5</ecNumber>
    </submittedName>
</protein>
<dbReference type="CDD" id="cd13890">
    <property type="entry name" value="CuRO_3_CueO_FtsP"/>
    <property type="match status" value="1"/>
</dbReference>
<dbReference type="AlphaFoldDB" id="A0AAC9HST7"/>
<feature type="domain" description="Plastocyanin-like" evidence="5">
    <location>
        <begin position="59"/>
        <end position="170"/>
    </location>
</feature>
<dbReference type="Proteomes" id="UP000095210">
    <property type="component" value="Chromosome"/>
</dbReference>
<dbReference type="InterPro" id="IPR011707">
    <property type="entry name" value="Cu-oxidase-like_N"/>
</dbReference>
<dbReference type="GO" id="GO:0005507">
    <property type="term" value="F:copper ion binding"/>
    <property type="evidence" value="ECO:0007669"/>
    <property type="project" value="InterPro"/>
</dbReference>
<dbReference type="InterPro" id="IPR011706">
    <property type="entry name" value="Cu-oxidase_C"/>
</dbReference>
<keyword evidence="2" id="KW-0479">Metal-binding</keyword>
<sequence>MAALFAGTLGAAGIYFLQARIDTVGAVDFDTELTIPPLAESEQDDSGARVFDLTIQSGATEFVAGGATDTWGVNGTFLGPTIRAQRGERVEFAVTNDVDEETSIHWHGMRLPAEMDGGPHQPIMPGETWRPHWTVDQPASTLWYHPHVHGKTAAHTYRGVAGMFILDDENTASLNLPADYGVDDIPLIVQDRKFDADNQFDDSIPLGSTSGTLGDEILVNGSHGPYREVTTRLVRLRLLNASNARMYNFGFSDDRPFQLIGTDGGLLPEAWETDRIQLSAGERAEIVVAFEPGDTVELRSYAAEFDLGDQTADRLSGEQDELDIVQFRAADALADETEIPETLAPAPDLGTENVAEVRTFDLEGRSINGQQMQMDRIDFGVREGDTEVWEVTNHNGYLHNFHVHDVQFQVVDVDGVEPPPQLRGWKDTVLLVPDLRYRLAMRFSDHTDPNVPYMFHCHLLTHEDEGMMGQFVVLGEDEEIGRVPQHGGHDHGD</sequence>
<dbReference type="InterPro" id="IPR045087">
    <property type="entry name" value="Cu-oxidase_fam"/>
</dbReference>
<evidence type="ECO:0000256" key="2">
    <source>
        <dbReference type="ARBA" id="ARBA00022723"/>
    </source>
</evidence>
<dbReference type="RefSeq" id="WP_069850999.1">
    <property type="nucleotide sequence ID" value="NZ_CP014859.1"/>
</dbReference>
<feature type="domain" description="Plastocyanin-like" evidence="4">
    <location>
        <begin position="363"/>
        <end position="474"/>
    </location>
</feature>
<dbReference type="Pfam" id="PF07731">
    <property type="entry name" value="Cu-oxidase_2"/>
    <property type="match status" value="1"/>
</dbReference>
<name>A0AAC9HST7_9PSEU</name>
<evidence type="ECO:0000259" key="5">
    <source>
        <dbReference type="Pfam" id="PF07732"/>
    </source>
</evidence>
<dbReference type="EMBL" id="CP014859">
    <property type="protein sequence ID" value="AOS64720.1"/>
    <property type="molecule type" value="Genomic_DNA"/>
</dbReference>
<reference evidence="7" key="1">
    <citation type="submission" date="2016-03" db="EMBL/GenBank/DDBJ databases">
        <title>Complete genome sequence of the type strain Actinoalloteichus hymeniacidonis DSM 45092.</title>
        <authorList>
            <person name="Schaffert L."/>
            <person name="Albersmeier A."/>
            <person name="Winkler A."/>
            <person name="Kalinowski J."/>
            <person name="Zotchev S."/>
            <person name="Ruckert C."/>
        </authorList>
    </citation>
    <scope>NUCLEOTIDE SEQUENCE [LARGE SCALE GENOMIC DNA]</scope>
    <source>
        <strain evidence="7">HPA177(T) (DSM 45092(T))</strain>
    </source>
</reference>
<dbReference type="Gene3D" id="2.60.40.420">
    <property type="entry name" value="Cupredoxins - blue copper proteins"/>
    <property type="match status" value="3"/>
</dbReference>
<dbReference type="Pfam" id="PF07732">
    <property type="entry name" value="Cu-oxidase_3"/>
    <property type="match status" value="1"/>
</dbReference>
<keyword evidence="7" id="KW-1185">Reference proteome</keyword>
<dbReference type="KEGG" id="ahm:TL08_19645"/>
<dbReference type="CDD" id="cd13867">
    <property type="entry name" value="CuRO_2_CueO_FtsP"/>
    <property type="match status" value="1"/>
</dbReference>
<dbReference type="InterPro" id="IPR002355">
    <property type="entry name" value="Cu_oxidase_Cu_BS"/>
</dbReference>
<dbReference type="PROSITE" id="PS00080">
    <property type="entry name" value="MULTICOPPER_OXIDASE2"/>
    <property type="match status" value="1"/>
</dbReference>